<gene>
    <name evidence="5" type="ORF">LT40_11440</name>
</gene>
<organism evidence="5 6">
    <name type="scientific">Pseudomonas rhizosphaerae</name>
    <dbReference type="NCBI Taxonomy" id="216142"/>
    <lineage>
        <taxon>Bacteria</taxon>
        <taxon>Pseudomonadati</taxon>
        <taxon>Pseudomonadota</taxon>
        <taxon>Gammaproteobacteria</taxon>
        <taxon>Pseudomonadales</taxon>
        <taxon>Pseudomonadaceae</taxon>
        <taxon>Pseudomonas</taxon>
    </lineage>
</organism>
<accession>A0A089YQT9</accession>
<evidence type="ECO:0000313" key="5">
    <source>
        <dbReference type="EMBL" id="AIS17964.1"/>
    </source>
</evidence>
<dbReference type="STRING" id="216142.LT40_11440"/>
<dbReference type="InterPro" id="IPR002734">
    <property type="entry name" value="RibDG_C"/>
</dbReference>
<sequence>MKPYVICHMMSSVDGHALTDGWARPFKNAAGELYERLAKQFDFDAWACGRVTMQEIAHDEGYPSGLATGPIARTHHFADRAASAYAISIDPKGKVGWKTNMALDSHIVEVLTEAVSDDYLAYLQSIQVSYIFAGKDSLDLHQVLDILSRELGIKRLVVEGGPHVSGSFVNAGLVDEISVLLLPLVDGRGEHPASFEIDAQQWQQPTYLTLDSAEVQEGGAVWLRYRQQAQPTA</sequence>
<dbReference type="PANTHER" id="PTHR38011">
    <property type="entry name" value="DIHYDROFOLATE REDUCTASE FAMILY PROTEIN (AFU_ORTHOLOGUE AFUA_8G06820)"/>
    <property type="match status" value="1"/>
</dbReference>
<reference evidence="5 6" key="1">
    <citation type="journal article" date="2015" name="J. Biotechnol.">
        <title>Complete genome sequence of Pseudomonas rhizosphaerae IH5T (=DSM 16299T), a phosphate-solubilizing rhizobacterium for bacterial biofertilizer.</title>
        <authorList>
            <person name="Kwak Y."/>
            <person name="Jung B.K."/>
            <person name="Shin J.H."/>
        </authorList>
    </citation>
    <scope>NUCLEOTIDE SEQUENCE [LARGE SCALE GENOMIC DNA]</scope>
    <source>
        <strain evidence="5">DSM 16299</strain>
    </source>
</reference>
<evidence type="ECO:0000256" key="2">
    <source>
        <dbReference type="ARBA" id="ARBA00022857"/>
    </source>
</evidence>
<evidence type="ECO:0000313" key="6">
    <source>
        <dbReference type="Proteomes" id="UP000029499"/>
    </source>
</evidence>
<dbReference type="HOGENOM" id="CLU_073038_1_0_6"/>
<evidence type="ECO:0000259" key="4">
    <source>
        <dbReference type="Pfam" id="PF01872"/>
    </source>
</evidence>
<dbReference type="OrthoDB" id="9800865at2"/>
<dbReference type="RefSeq" id="WP_043190028.1">
    <property type="nucleotide sequence ID" value="NZ_CP009533.1"/>
</dbReference>
<evidence type="ECO:0000256" key="1">
    <source>
        <dbReference type="ARBA" id="ARBA00005104"/>
    </source>
</evidence>
<keyword evidence="2" id="KW-0521">NADP</keyword>
<keyword evidence="6" id="KW-1185">Reference proteome</keyword>
<dbReference type="eggNOG" id="COG1985">
    <property type="taxonomic scope" value="Bacteria"/>
</dbReference>
<evidence type="ECO:0000256" key="3">
    <source>
        <dbReference type="ARBA" id="ARBA00023002"/>
    </source>
</evidence>
<dbReference type="GO" id="GO:0009231">
    <property type="term" value="P:riboflavin biosynthetic process"/>
    <property type="evidence" value="ECO:0007669"/>
    <property type="project" value="InterPro"/>
</dbReference>
<name>A0A089YQT9_9PSED</name>
<keyword evidence="3" id="KW-0560">Oxidoreductase</keyword>
<dbReference type="Gene3D" id="3.40.430.10">
    <property type="entry name" value="Dihydrofolate Reductase, subunit A"/>
    <property type="match status" value="1"/>
</dbReference>
<dbReference type="KEGG" id="prh:LT40_11440"/>
<proteinExistence type="predicted"/>
<protein>
    <submittedName>
        <fullName evidence="5">Pyrimidine reductase</fullName>
    </submittedName>
</protein>
<dbReference type="AlphaFoldDB" id="A0A089YQT9"/>
<dbReference type="InterPro" id="IPR050765">
    <property type="entry name" value="Riboflavin_Biosynth_HTPR"/>
</dbReference>
<dbReference type="Pfam" id="PF01872">
    <property type="entry name" value="RibD_C"/>
    <property type="match status" value="1"/>
</dbReference>
<dbReference type="InterPro" id="IPR024072">
    <property type="entry name" value="DHFR-like_dom_sf"/>
</dbReference>
<dbReference type="GO" id="GO:0008703">
    <property type="term" value="F:5-amino-6-(5-phosphoribosylamino)uracil reductase activity"/>
    <property type="evidence" value="ECO:0007669"/>
    <property type="project" value="InterPro"/>
</dbReference>
<dbReference type="PANTHER" id="PTHR38011:SF7">
    <property type="entry name" value="2,5-DIAMINO-6-RIBOSYLAMINO-4(3H)-PYRIMIDINONE 5'-PHOSPHATE REDUCTASE"/>
    <property type="match status" value="1"/>
</dbReference>
<comment type="pathway">
    <text evidence="1">Cofactor biosynthesis; riboflavin biosynthesis.</text>
</comment>
<dbReference type="EMBL" id="CP009533">
    <property type="protein sequence ID" value="AIS17964.1"/>
    <property type="molecule type" value="Genomic_DNA"/>
</dbReference>
<dbReference type="Proteomes" id="UP000029499">
    <property type="component" value="Chromosome"/>
</dbReference>
<dbReference type="SUPFAM" id="SSF53597">
    <property type="entry name" value="Dihydrofolate reductase-like"/>
    <property type="match status" value="1"/>
</dbReference>
<feature type="domain" description="Bacterial bifunctional deaminase-reductase C-terminal" evidence="4">
    <location>
        <begin position="113"/>
        <end position="215"/>
    </location>
</feature>